<reference evidence="2" key="2">
    <citation type="journal article" date="2017" name="Mol. Phylogenet. Evol.">
        <title>The phylogenetic position of eriophyoid mites (superfamily Eriophyoidea) in Acariformes inferred from the sequences of mitochondrial genomes and nuclear small subunit (18S) rRNA gene.</title>
        <authorList>
            <person name="Xue X.F."/>
            <person name="Dong Y."/>
            <person name="Deng W."/>
            <person name="Hong X.Y."/>
            <person name="Shao R."/>
        </authorList>
    </citation>
    <scope>NUCLEOTIDE SEQUENCE</scope>
</reference>
<feature type="transmembrane region" description="Helical" evidence="1">
    <location>
        <begin position="110"/>
        <end position="135"/>
    </location>
</feature>
<accession>A0A1S5XVZ2</accession>
<gene>
    <name evidence="2" type="primary">nad6</name>
</gene>
<geneLocation type="mitochondrion" evidence="2"/>
<keyword evidence="1" id="KW-1133">Transmembrane helix</keyword>
<evidence type="ECO:0000313" key="2">
    <source>
        <dbReference type="EMBL" id="AQQ72868.1"/>
    </source>
</evidence>
<keyword evidence="2" id="KW-0496">Mitochondrion</keyword>
<feature type="transmembrane region" description="Helical" evidence="1">
    <location>
        <begin position="51"/>
        <end position="72"/>
    </location>
</feature>
<organism evidence="2">
    <name type="scientific">Leipothrix sp. 1 XFX-2017</name>
    <dbReference type="NCBI Taxonomy" id="1955440"/>
    <lineage>
        <taxon>Eukaryota</taxon>
        <taxon>Metazoa</taxon>
        <taxon>Ecdysozoa</taxon>
        <taxon>Arthropoda</taxon>
        <taxon>Chelicerata</taxon>
        <taxon>Arachnida</taxon>
        <taxon>Acari</taxon>
        <taxon>Acariformes</taxon>
        <taxon>Trombidiformes</taxon>
        <taxon>Prostigmata</taxon>
        <taxon>Eupodina</taxon>
        <taxon>Eriophyoidea</taxon>
        <taxon>Eriophyidae</taxon>
        <taxon>Phyllocoptinae</taxon>
        <taxon>Phyllocoptini</taxon>
        <taxon>Leipothrix</taxon>
    </lineage>
</organism>
<name>A0A1S5XVZ2_9ACAR</name>
<keyword evidence="1" id="KW-0472">Membrane</keyword>
<feature type="transmembrane region" description="Helical" evidence="1">
    <location>
        <begin position="78"/>
        <end position="98"/>
    </location>
</feature>
<protein>
    <submittedName>
        <fullName evidence="2">NADH dehydrogenase subunit 6</fullName>
    </submittedName>
</protein>
<dbReference type="AlphaFoldDB" id="A0A1S5XVZ2"/>
<proteinExistence type="predicted"/>
<evidence type="ECO:0000256" key="1">
    <source>
        <dbReference type="SAM" id="Phobius"/>
    </source>
</evidence>
<sequence length="142" mass="15559">MITFIPTILLVMMTVSLYAANPMKMLALMSSMSLLLAHWMMMCLSTTWPPLILLLLFLGGILVSFMVVSSILPNQKTYSGPSVGVLSMVSMGMACLSFPTKSMDVVLLKATLYAGGNMSFFLLMIMAYFFIFLAVTSGMKKP</sequence>
<reference evidence="2" key="1">
    <citation type="submission" date="2016-04" db="EMBL/GenBank/DDBJ databases">
        <authorList>
            <person name="Evans L.H."/>
            <person name="Alamgir A."/>
            <person name="Owens N."/>
            <person name="Weber N.D."/>
            <person name="Virtaneva K."/>
            <person name="Barbian K."/>
            <person name="Babar A."/>
            <person name="Rosenke K."/>
        </authorList>
    </citation>
    <scope>NUCLEOTIDE SEQUENCE</scope>
</reference>
<keyword evidence="1" id="KW-0812">Transmembrane</keyword>
<dbReference type="EMBL" id="KX027362">
    <property type="protein sequence ID" value="AQQ72868.1"/>
    <property type="molecule type" value="Genomic_DNA"/>
</dbReference>